<dbReference type="AlphaFoldDB" id="F0JA82"/>
<feature type="signal peptide" evidence="1">
    <location>
        <begin position="1"/>
        <end position="19"/>
    </location>
</feature>
<sequence length="182" mass="19311">MATVKVLAVVISMVLGAAAGPYIPKDESCDFRNINLDGAVEKMLEKLPKYKLVGLQSFNPVFAGFEIGGGNISGFSEIRQYGPLLPYCTRVNGTRMLEVNLITVGGPELSIPWRHCSGNEGSIRFRSSLARITTQIRVNVPESGQGVSLSYVGPTVHTAADGSAFMITGAGEIGKHVAVAIT</sequence>
<evidence type="ECO:0000256" key="1">
    <source>
        <dbReference type="SAM" id="SignalP"/>
    </source>
</evidence>
<name>F0JA82_AMBVA</name>
<proteinExistence type="evidence at transcript level"/>
<evidence type="ECO:0000313" key="2">
    <source>
        <dbReference type="EMBL" id="DAA34730.1"/>
    </source>
</evidence>
<accession>F0JA82</accession>
<reference evidence="2" key="1">
    <citation type="journal article" date="2011" name="BMC Genomics">
        <title>A further insight into the sialome of the tropical bont tick, Amblyomma variegatum.</title>
        <authorList>
            <person name="Ribeiro J.M."/>
            <person name="Anderson J.M."/>
            <person name="Manoukis N.C."/>
            <person name="Meng Z."/>
            <person name="Francishetti I.M."/>
        </authorList>
    </citation>
    <scope>NUCLEOTIDE SEQUENCE</scope>
    <source>
        <strain evidence="2">Amb_var-790</strain>
        <tissue evidence="2">Salivary gland</tissue>
    </source>
</reference>
<dbReference type="EMBL" id="BK007783">
    <property type="protein sequence ID" value="DAA34730.1"/>
    <property type="molecule type" value="mRNA"/>
</dbReference>
<feature type="chain" id="PRO_5003251649" evidence="1">
    <location>
        <begin position="20"/>
        <end position="182"/>
    </location>
</feature>
<organism evidence="2">
    <name type="scientific">Amblyomma variegatum</name>
    <name type="common">Tropical bont tick</name>
    <dbReference type="NCBI Taxonomy" id="34610"/>
    <lineage>
        <taxon>Eukaryota</taxon>
        <taxon>Metazoa</taxon>
        <taxon>Ecdysozoa</taxon>
        <taxon>Arthropoda</taxon>
        <taxon>Chelicerata</taxon>
        <taxon>Arachnida</taxon>
        <taxon>Acari</taxon>
        <taxon>Parasitiformes</taxon>
        <taxon>Ixodida</taxon>
        <taxon>Ixodoidea</taxon>
        <taxon>Ixodidae</taxon>
        <taxon>Amblyomminae</taxon>
        <taxon>Amblyomma</taxon>
    </lineage>
</organism>
<protein>
    <submittedName>
        <fullName evidence="2">Hypothetical secreted protein 790</fullName>
    </submittedName>
</protein>
<keyword evidence="1" id="KW-0732">Signal</keyword>